<dbReference type="PROSITE" id="PS51257">
    <property type="entry name" value="PROKAR_LIPOPROTEIN"/>
    <property type="match status" value="1"/>
</dbReference>
<evidence type="ECO:0000313" key="2">
    <source>
        <dbReference type="EMBL" id="TGK87699.1"/>
    </source>
</evidence>
<evidence type="ECO:0000256" key="1">
    <source>
        <dbReference type="SAM" id="SignalP"/>
    </source>
</evidence>
<protein>
    <recommendedName>
        <fullName evidence="4">Lipoprotein</fullName>
    </recommendedName>
</protein>
<comment type="caution">
    <text evidence="2">The sequence shown here is derived from an EMBL/GenBank/DDBJ whole genome shotgun (WGS) entry which is preliminary data.</text>
</comment>
<name>A0A4R9IGZ8_9LEPT</name>
<accession>A0A4R9IGZ8</accession>
<dbReference type="AlphaFoldDB" id="A0A4R9IGZ8"/>
<dbReference type="Proteomes" id="UP000298009">
    <property type="component" value="Unassembled WGS sequence"/>
</dbReference>
<evidence type="ECO:0008006" key="4">
    <source>
        <dbReference type="Google" id="ProtNLM"/>
    </source>
</evidence>
<reference evidence="2" key="1">
    <citation type="journal article" date="2019" name="PLoS Negl. Trop. Dis.">
        <title>Revisiting the worldwide diversity of Leptospira species in the environment.</title>
        <authorList>
            <person name="Vincent A.T."/>
            <person name="Schiettekatte O."/>
            <person name="Bourhy P."/>
            <person name="Veyrier F.J."/>
            <person name="Picardeau M."/>
        </authorList>
    </citation>
    <scope>NUCLEOTIDE SEQUENCE [LARGE SCALE GENOMIC DNA]</scope>
    <source>
        <strain evidence="2">201800287</strain>
    </source>
</reference>
<dbReference type="OrthoDB" id="344947at2"/>
<sequence>MKKILLTLSLVSVSALISCTTTSLTQVGNSTYRFYFHPYQFNSEVEKCEIAADGKKVSCKEVTIAFE</sequence>
<feature type="chain" id="PRO_5020853351" description="Lipoprotein" evidence="1">
    <location>
        <begin position="26"/>
        <end position="67"/>
    </location>
</feature>
<keyword evidence="3" id="KW-1185">Reference proteome</keyword>
<keyword evidence="1" id="KW-0732">Signal</keyword>
<gene>
    <name evidence="2" type="ORF">EHQ24_00320</name>
</gene>
<organism evidence="2 3">
    <name type="scientific">Leptospira noumeaensis</name>
    <dbReference type="NCBI Taxonomy" id="2484964"/>
    <lineage>
        <taxon>Bacteria</taxon>
        <taxon>Pseudomonadati</taxon>
        <taxon>Spirochaetota</taxon>
        <taxon>Spirochaetia</taxon>
        <taxon>Leptospirales</taxon>
        <taxon>Leptospiraceae</taxon>
        <taxon>Leptospira</taxon>
    </lineage>
</organism>
<feature type="signal peptide" evidence="1">
    <location>
        <begin position="1"/>
        <end position="25"/>
    </location>
</feature>
<evidence type="ECO:0000313" key="3">
    <source>
        <dbReference type="Proteomes" id="UP000298009"/>
    </source>
</evidence>
<proteinExistence type="predicted"/>
<dbReference type="RefSeq" id="WP_135599730.1">
    <property type="nucleotide sequence ID" value="NZ_RQFK01000007.1"/>
</dbReference>
<dbReference type="EMBL" id="RQFK01000007">
    <property type="protein sequence ID" value="TGK87699.1"/>
    <property type="molecule type" value="Genomic_DNA"/>
</dbReference>